<keyword evidence="1" id="KW-0378">Hydrolase</keyword>
<reference evidence="4 5" key="1">
    <citation type="journal article" date="2018" name="Nat. Ecol. Evol.">
        <title>Pezizomycetes genomes reveal the molecular basis of ectomycorrhizal truffle lifestyle.</title>
        <authorList>
            <person name="Murat C."/>
            <person name="Payen T."/>
            <person name="Noel B."/>
            <person name="Kuo A."/>
            <person name="Morin E."/>
            <person name="Chen J."/>
            <person name="Kohler A."/>
            <person name="Krizsan K."/>
            <person name="Balestrini R."/>
            <person name="Da Silva C."/>
            <person name="Montanini B."/>
            <person name="Hainaut M."/>
            <person name="Levati E."/>
            <person name="Barry K.W."/>
            <person name="Belfiori B."/>
            <person name="Cichocki N."/>
            <person name="Clum A."/>
            <person name="Dockter R.B."/>
            <person name="Fauchery L."/>
            <person name="Guy J."/>
            <person name="Iotti M."/>
            <person name="Le Tacon F."/>
            <person name="Lindquist E.A."/>
            <person name="Lipzen A."/>
            <person name="Malagnac F."/>
            <person name="Mello A."/>
            <person name="Molinier V."/>
            <person name="Miyauchi S."/>
            <person name="Poulain J."/>
            <person name="Riccioni C."/>
            <person name="Rubini A."/>
            <person name="Sitrit Y."/>
            <person name="Splivallo R."/>
            <person name="Traeger S."/>
            <person name="Wang M."/>
            <person name="Zifcakova L."/>
            <person name="Wipf D."/>
            <person name="Zambonelli A."/>
            <person name="Paolocci F."/>
            <person name="Nowrousian M."/>
            <person name="Ottonello S."/>
            <person name="Baldrian P."/>
            <person name="Spatafora J.W."/>
            <person name="Henrissat B."/>
            <person name="Nagy L.G."/>
            <person name="Aury J.M."/>
            <person name="Wincker P."/>
            <person name="Grigoriev I.V."/>
            <person name="Bonfante P."/>
            <person name="Martin F.M."/>
        </authorList>
    </citation>
    <scope>NUCLEOTIDE SEQUENCE [LARGE SCALE GENOMIC DNA]</scope>
    <source>
        <strain evidence="4 5">RN42</strain>
    </source>
</reference>
<dbReference type="InterPro" id="IPR052369">
    <property type="entry name" value="UG_Glycosaminoglycan_Hydrolase"/>
</dbReference>
<dbReference type="Gene3D" id="1.50.10.10">
    <property type="match status" value="1"/>
</dbReference>
<feature type="signal peptide" evidence="3">
    <location>
        <begin position="1"/>
        <end position="19"/>
    </location>
</feature>
<dbReference type="STRING" id="1160509.A0A3N4ISF6"/>
<evidence type="ECO:0000313" key="4">
    <source>
        <dbReference type="EMBL" id="RPA87151.1"/>
    </source>
</evidence>
<dbReference type="GO" id="GO:0000272">
    <property type="term" value="P:polysaccharide catabolic process"/>
    <property type="evidence" value="ECO:0007669"/>
    <property type="project" value="TreeGrafter"/>
</dbReference>
<evidence type="ECO:0000256" key="2">
    <source>
        <dbReference type="ARBA" id="ARBA00038358"/>
    </source>
</evidence>
<accession>A0A3N4ISF6</accession>
<name>A0A3N4ISF6_ASCIM</name>
<dbReference type="OrthoDB" id="2317065at2759"/>
<organism evidence="4 5">
    <name type="scientific">Ascobolus immersus RN42</name>
    <dbReference type="NCBI Taxonomy" id="1160509"/>
    <lineage>
        <taxon>Eukaryota</taxon>
        <taxon>Fungi</taxon>
        <taxon>Dikarya</taxon>
        <taxon>Ascomycota</taxon>
        <taxon>Pezizomycotina</taxon>
        <taxon>Pezizomycetes</taxon>
        <taxon>Pezizales</taxon>
        <taxon>Ascobolaceae</taxon>
        <taxon>Ascobolus</taxon>
    </lineage>
</organism>
<dbReference type="PANTHER" id="PTHR36845:SF1">
    <property type="entry name" value="HYDROLASE, PUTATIVE (AFU_ORTHOLOGUE AFUA_7G05090)-RELATED"/>
    <property type="match status" value="1"/>
</dbReference>
<dbReference type="AlphaFoldDB" id="A0A3N4ISF6"/>
<dbReference type="Proteomes" id="UP000275078">
    <property type="component" value="Unassembled WGS sequence"/>
</dbReference>
<dbReference type="InterPro" id="IPR008928">
    <property type="entry name" value="6-hairpin_glycosidase_sf"/>
</dbReference>
<gene>
    <name evidence="4" type="ORF">BJ508DRAFT_96549</name>
</gene>
<sequence length="434" mass="48312">MLWIASLSLFLIPLQLGECRPPLSPRQTTPSLHERVGLDEASQDNTLAKVYGVAMKNANQFGNIPIPTGFPEWISAKGTQYVNKDKGDWTAGFFPGTLWLLYQRATTLKQTQKVNSTKLKYLAEAWTVNLESNKGRTDTHDLGFMMHDTFGWKAKLTNDAQARDVVIESAKSLARRFNPTVGAIRSWGSLTDNNNFNVIIDNMMNLDMLYWASQQTSNKTLADIATTHALTTIKNHFRADGSTYHVLNYNPRTGALLSRGTNQGYSDSSTWSRGQAWAIHGYIATYKHTKDVRFLDIALKAVNYFLSKLPADGVPYWDFNAPLPGPRDTSAGMIVASGLLQLYALDRARFVKEKDAAVKLIEDTLKLSSPPRSDFGVVNGQWVVKKLGYEGLLMNGTIDNNPGKTKTERSANTGLVYAGYYLVEAQNWILQLGL</sequence>
<protein>
    <submittedName>
        <fullName evidence="4">Six-hairpin glycosidase</fullName>
    </submittedName>
</protein>
<comment type="similarity">
    <text evidence="2">Belongs to the glycosyl hydrolase 88 family.</text>
</comment>
<feature type="chain" id="PRO_5018163010" evidence="3">
    <location>
        <begin position="20"/>
        <end position="434"/>
    </location>
</feature>
<keyword evidence="5" id="KW-1185">Reference proteome</keyword>
<dbReference type="SUPFAM" id="SSF48208">
    <property type="entry name" value="Six-hairpin glycosidases"/>
    <property type="match status" value="1"/>
</dbReference>
<proteinExistence type="inferred from homology"/>
<evidence type="ECO:0000256" key="3">
    <source>
        <dbReference type="SAM" id="SignalP"/>
    </source>
</evidence>
<dbReference type="EMBL" id="ML119647">
    <property type="protein sequence ID" value="RPA87151.1"/>
    <property type="molecule type" value="Genomic_DNA"/>
</dbReference>
<evidence type="ECO:0000313" key="5">
    <source>
        <dbReference type="Proteomes" id="UP000275078"/>
    </source>
</evidence>
<dbReference type="InterPro" id="IPR012341">
    <property type="entry name" value="6hp_glycosidase-like_sf"/>
</dbReference>
<dbReference type="GO" id="GO:0052757">
    <property type="term" value="F:chondroitin hydrolase activity"/>
    <property type="evidence" value="ECO:0007669"/>
    <property type="project" value="TreeGrafter"/>
</dbReference>
<dbReference type="PANTHER" id="PTHR36845">
    <property type="entry name" value="HYDROLASE, PUTATIVE (AFU_ORTHOLOGUE AFUA_7G05090)-RELATED"/>
    <property type="match status" value="1"/>
</dbReference>
<keyword evidence="4" id="KW-0326">Glycosidase</keyword>
<keyword evidence="3" id="KW-0732">Signal</keyword>
<evidence type="ECO:0000256" key="1">
    <source>
        <dbReference type="ARBA" id="ARBA00022801"/>
    </source>
</evidence>